<protein>
    <submittedName>
        <fullName evidence="1">Mobile element protein</fullName>
    </submittedName>
</protein>
<sequence>MAGNGRNKRLQTKLLLHNGLARRQQESFFSCWRELKILALAFR</sequence>
<evidence type="ECO:0000313" key="2">
    <source>
        <dbReference type="Proteomes" id="UP000244180"/>
    </source>
</evidence>
<organism evidence="1 2">
    <name type="scientific">Hydrogenibacillus schlegelii</name>
    <name type="common">Bacillus schlegelii</name>
    <dbReference type="NCBI Taxonomy" id="1484"/>
    <lineage>
        <taxon>Bacteria</taxon>
        <taxon>Bacillati</taxon>
        <taxon>Bacillota</taxon>
        <taxon>Bacilli</taxon>
        <taxon>Bacillales</taxon>
        <taxon>Bacillales Family X. Incertae Sedis</taxon>
        <taxon>Hydrogenibacillus</taxon>
    </lineage>
</organism>
<accession>A0A2T5G3L5</accession>
<proteinExistence type="predicted"/>
<dbReference type="EMBL" id="PEBV01000078">
    <property type="protein sequence ID" value="PTQ50778.1"/>
    <property type="molecule type" value="Genomic_DNA"/>
</dbReference>
<comment type="caution">
    <text evidence="1">The sequence shown here is derived from an EMBL/GenBank/DDBJ whole genome shotgun (WGS) entry which is preliminary data.</text>
</comment>
<dbReference type="AlphaFoldDB" id="A0A2T5G3L5"/>
<gene>
    <name evidence="1" type="ORF">HSCHL_2659</name>
</gene>
<evidence type="ECO:0000313" key="1">
    <source>
        <dbReference type="EMBL" id="PTQ50778.1"/>
    </source>
</evidence>
<dbReference type="Proteomes" id="UP000244180">
    <property type="component" value="Unassembled WGS sequence"/>
</dbReference>
<name>A0A2T5G3L5_HYDSH</name>
<reference evidence="1 2" key="1">
    <citation type="submission" date="2017-08" db="EMBL/GenBank/DDBJ databases">
        <title>Burning lignite coal seam in the remote Altai Mountains harbors a hydrogen-driven thermophilic microbial community.</title>
        <authorList>
            <person name="Kadnikov V.V."/>
            <person name="Mardanov A.V."/>
            <person name="Ivasenko D."/>
            <person name="Beletsky A.V."/>
            <person name="Karnachuk O.V."/>
            <person name="Ravin N.V."/>
        </authorList>
    </citation>
    <scope>NUCLEOTIDE SEQUENCE [LARGE SCALE GENOMIC DNA]</scope>
    <source>
        <strain evidence="1">AL33</strain>
    </source>
</reference>